<dbReference type="InterPro" id="IPR032492">
    <property type="entry name" value="DUF5045"/>
</dbReference>
<dbReference type="EMBL" id="JAPDVD010000002">
    <property type="protein sequence ID" value="MCW4138871.1"/>
    <property type="molecule type" value="Genomic_DNA"/>
</dbReference>
<dbReference type="Pfam" id="PF16464">
    <property type="entry name" value="DUF5045"/>
    <property type="match status" value="1"/>
</dbReference>
<evidence type="ECO:0000256" key="1">
    <source>
        <dbReference type="SAM" id="SignalP"/>
    </source>
</evidence>
<reference evidence="3" key="1">
    <citation type="submission" date="2022-11" db="EMBL/GenBank/DDBJ databases">
        <title>Genomic repertoires linked with pathogenic potency of arthritogenic Prevotella copri isolated from the gut of rheumatoid arthritis patients.</title>
        <authorList>
            <person name="Nii T."/>
            <person name="Maeda Y."/>
            <person name="Motooka D."/>
            <person name="Naito M."/>
            <person name="Matsumoto Y."/>
            <person name="Ogawa T."/>
            <person name="Oguro-Igashira E."/>
            <person name="Kishikawa T."/>
            <person name="Yamashita M."/>
            <person name="Koizumi S."/>
            <person name="Kurakawa T."/>
            <person name="Okumura R."/>
            <person name="Kayama H."/>
            <person name="Murakami M."/>
            <person name="Sakaguchi T."/>
            <person name="Das B."/>
            <person name="Nakamura S."/>
            <person name="Okada Y."/>
            <person name="Kumanogoh A."/>
            <person name="Takeda K."/>
        </authorList>
    </citation>
    <scope>NUCLEOTIDE SEQUENCE</scope>
    <source>
        <strain evidence="3">H105_2-2</strain>
    </source>
</reference>
<dbReference type="Proteomes" id="UP001208620">
    <property type="component" value="Unassembled WGS sequence"/>
</dbReference>
<comment type="caution">
    <text evidence="3">The sequence shown here is derived from an EMBL/GenBank/DDBJ whole genome shotgun (WGS) entry which is preliminary data.</text>
</comment>
<keyword evidence="1" id="KW-0732">Signal</keyword>
<evidence type="ECO:0000313" key="4">
    <source>
        <dbReference type="Proteomes" id="UP001208620"/>
    </source>
</evidence>
<proteinExistence type="predicted"/>
<dbReference type="RefSeq" id="WP_264949516.1">
    <property type="nucleotide sequence ID" value="NZ_JAPDVB010000002.1"/>
</dbReference>
<evidence type="ECO:0000259" key="2">
    <source>
        <dbReference type="Pfam" id="PF16464"/>
    </source>
</evidence>
<accession>A0AAW5UMH7</accession>
<name>A0AAW5UMH7_9BACT</name>
<feature type="chain" id="PRO_5043834811" evidence="1">
    <location>
        <begin position="24"/>
        <end position="247"/>
    </location>
</feature>
<dbReference type="AlphaFoldDB" id="A0AAW5UMH7"/>
<protein>
    <submittedName>
        <fullName evidence="3">DUF5045 domain-containing protein</fullName>
    </submittedName>
</protein>
<evidence type="ECO:0000313" key="3">
    <source>
        <dbReference type="EMBL" id="MCW4138871.1"/>
    </source>
</evidence>
<sequence>MKRNHLKGLLSMLLSLVSLYGQAQEVTYIHERDIMNQFTTMETGAGVLSPAWYYNSLHKNYQRDANLRNKLAYRTDVMANTSKEVNEAEKVDSDYVERAKVEALNIVSRSSASDLSWVLEKKKLDSKMLLFDKNINHIVSCGGSSSDYRNWRNIYNCFETAIKITHESYQDLGMRKREYLAICQDIVKRNVTLVKQLLYWNSMKKGKRFSENNTRVERNTSNTVIASDAYRRWQAAMAVDGFSGAKP</sequence>
<gene>
    <name evidence="3" type="ORF">ONT01_14065</name>
</gene>
<feature type="signal peptide" evidence="1">
    <location>
        <begin position="1"/>
        <end position="23"/>
    </location>
</feature>
<organism evidence="3 4">
    <name type="scientific">Segatella copri</name>
    <dbReference type="NCBI Taxonomy" id="165179"/>
    <lineage>
        <taxon>Bacteria</taxon>
        <taxon>Pseudomonadati</taxon>
        <taxon>Bacteroidota</taxon>
        <taxon>Bacteroidia</taxon>
        <taxon>Bacteroidales</taxon>
        <taxon>Prevotellaceae</taxon>
        <taxon>Segatella</taxon>
    </lineage>
</organism>
<feature type="domain" description="DUF5045" evidence="2">
    <location>
        <begin position="23"/>
        <end position="106"/>
    </location>
</feature>